<evidence type="ECO:0000256" key="4">
    <source>
        <dbReference type="ARBA" id="ARBA00022782"/>
    </source>
</evidence>
<dbReference type="EMBL" id="CAJFCJ010000007">
    <property type="protein sequence ID" value="CAD5116827.1"/>
    <property type="molecule type" value="Genomic_DNA"/>
</dbReference>
<name>A0A7I8VM85_9ANNE</name>
<keyword evidence="8" id="KW-0804">Transcription</keyword>
<dbReference type="SUPFAM" id="SSF55455">
    <property type="entry name" value="SRF-like"/>
    <property type="match status" value="1"/>
</dbReference>
<dbReference type="InterPro" id="IPR022102">
    <property type="entry name" value="HJURP_C"/>
</dbReference>
<keyword evidence="13" id="KW-1185">Reference proteome</keyword>
<evidence type="ECO:0000256" key="10">
    <source>
        <dbReference type="SAM" id="MobiDB-lite"/>
    </source>
</evidence>
<dbReference type="GO" id="GO:0030154">
    <property type="term" value="P:cell differentiation"/>
    <property type="evidence" value="ECO:0007669"/>
    <property type="project" value="UniProtKB-KW"/>
</dbReference>
<evidence type="ECO:0000256" key="1">
    <source>
        <dbReference type="ARBA" id="ARBA00004123"/>
    </source>
</evidence>
<dbReference type="PANTHER" id="PTHR11945">
    <property type="entry name" value="MADS BOX PROTEIN"/>
    <property type="match status" value="1"/>
</dbReference>
<dbReference type="CDD" id="cd00265">
    <property type="entry name" value="MADS_MEF2_like"/>
    <property type="match status" value="1"/>
</dbReference>
<keyword evidence="4" id="KW-0221">Differentiation</keyword>
<protein>
    <submittedName>
        <fullName evidence="12">DgyrCDS5672</fullName>
    </submittedName>
</protein>
<comment type="caution">
    <text evidence="12">The sequence shown here is derived from an EMBL/GenBank/DDBJ whole genome shotgun (WGS) entry which is preliminary data.</text>
</comment>
<dbReference type="InterPro" id="IPR036879">
    <property type="entry name" value="TF_MADSbox_sf"/>
</dbReference>
<proteinExistence type="predicted"/>
<dbReference type="Pfam" id="PF12347">
    <property type="entry name" value="HJURP_C"/>
    <property type="match status" value="1"/>
</dbReference>
<evidence type="ECO:0000313" key="12">
    <source>
        <dbReference type="EMBL" id="CAD5116827.1"/>
    </source>
</evidence>
<dbReference type="GO" id="GO:0000978">
    <property type="term" value="F:RNA polymerase II cis-regulatory region sequence-specific DNA binding"/>
    <property type="evidence" value="ECO:0007669"/>
    <property type="project" value="TreeGrafter"/>
</dbReference>
<dbReference type="GO" id="GO:0005634">
    <property type="term" value="C:nucleus"/>
    <property type="evidence" value="ECO:0007669"/>
    <property type="project" value="UniProtKB-SubCell"/>
</dbReference>
<dbReference type="GO" id="GO:0007507">
    <property type="term" value="P:heart development"/>
    <property type="evidence" value="ECO:0007669"/>
    <property type="project" value="UniProtKB-ARBA"/>
</dbReference>
<dbReference type="Pfam" id="PF00319">
    <property type="entry name" value="SRF-TF"/>
    <property type="match status" value="1"/>
</dbReference>
<keyword evidence="9" id="KW-0539">Nucleus</keyword>
<evidence type="ECO:0000256" key="9">
    <source>
        <dbReference type="ARBA" id="ARBA00023242"/>
    </source>
</evidence>
<evidence type="ECO:0000256" key="7">
    <source>
        <dbReference type="ARBA" id="ARBA00023159"/>
    </source>
</evidence>
<feature type="region of interest" description="Disordered" evidence="10">
    <location>
        <begin position="159"/>
        <end position="267"/>
    </location>
</feature>
<dbReference type="Proteomes" id="UP000549394">
    <property type="component" value="Unassembled WGS sequence"/>
</dbReference>
<keyword evidence="5" id="KW-0805">Transcription regulation</keyword>
<dbReference type="OrthoDB" id="1898716at2759"/>
<dbReference type="InterPro" id="IPR033896">
    <property type="entry name" value="MEF2-like_N"/>
</dbReference>
<dbReference type="InterPro" id="IPR002100">
    <property type="entry name" value="TF_MADSbox"/>
</dbReference>
<dbReference type="Gene3D" id="3.40.1810.10">
    <property type="entry name" value="Transcription factor, MADS-box"/>
    <property type="match status" value="1"/>
</dbReference>
<organism evidence="12 13">
    <name type="scientific">Dimorphilus gyrociliatus</name>
    <dbReference type="NCBI Taxonomy" id="2664684"/>
    <lineage>
        <taxon>Eukaryota</taxon>
        <taxon>Metazoa</taxon>
        <taxon>Spiralia</taxon>
        <taxon>Lophotrochozoa</taxon>
        <taxon>Annelida</taxon>
        <taxon>Polychaeta</taxon>
        <taxon>Polychaeta incertae sedis</taxon>
        <taxon>Dinophilidae</taxon>
        <taxon>Dimorphilus</taxon>
    </lineage>
</organism>
<gene>
    <name evidence="12" type="ORF">DGYR_LOCUS5416</name>
</gene>
<feature type="region of interest" description="Disordered" evidence="10">
    <location>
        <begin position="118"/>
        <end position="144"/>
    </location>
</feature>
<comment type="subcellular location">
    <subcellularLocation>
        <location evidence="1">Nucleus</location>
    </subcellularLocation>
</comment>
<dbReference type="AlphaFoldDB" id="A0A7I8VM85"/>
<keyword evidence="6" id="KW-0238">DNA-binding</keyword>
<reference evidence="12 13" key="1">
    <citation type="submission" date="2020-08" db="EMBL/GenBank/DDBJ databases">
        <authorList>
            <person name="Hejnol A."/>
        </authorList>
    </citation>
    <scope>NUCLEOTIDE SEQUENCE [LARGE SCALE GENOMIC DNA]</scope>
</reference>
<dbReference type="PRINTS" id="PR00404">
    <property type="entry name" value="MADSDOMAIN"/>
</dbReference>
<feature type="compositionally biased region" description="Polar residues" evidence="10">
    <location>
        <begin position="173"/>
        <end position="211"/>
    </location>
</feature>
<evidence type="ECO:0000259" key="11">
    <source>
        <dbReference type="PROSITE" id="PS50066"/>
    </source>
</evidence>
<keyword evidence="3" id="KW-0597">Phosphoprotein</keyword>
<dbReference type="GO" id="GO:0045944">
    <property type="term" value="P:positive regulation of transcription by RNA polymerase II"/>
    <property type="evidence" value="ECO:0007669"/>
    <property type="project" value="InterPro"/>
</dbReference>
<dbReference type="PANTHER" id="PTHR11945:SF534">
    <property type="entry name" value="MYOCYTE-SPECIFIC ENHANCER FACTOR 2"/>
    <property type="match status" value="1"/>
</dbReference>
<feature type="domain" description="MADS-box" evidence="11">
    <location>
        <begin position="28"/>
        <end position="88"/>
    </location>
</feature>
<evidence type="ECO:0000313" key="13">
    <source>
        <dbReference type="Proteomes" id="UP000549394"/>
    </source>
</evidence>
<evidence type="ECO:0000256" key="8">
    <source>
        <dbReference type="ARBA" id="ARBA00023163"/>
    </source>
</evidence>
<dbReference type="PROSITE" id="PS00350">
    <property type="entry name" value="MADS_BOX_1"/>
    <property type="match status" value="1"/>
</dbReference>
<dbReference type="GO" id="GO:0046983">
    <property type="term" value="F:protein dimerization activity"/>
    <property type="evidence" value="ECO:0007669"/>
    <property type="project" value="InterPro"/>
</dbReference>
<dbReference type="FunFam" id="3.40.1810.10:FF:000001">
    <property type="entry name" value="Myocyte-specific enhancer factor 2A homolog"/>
    <property type="match status" value="1"/>
</dbReference>
<dbReference type="GO" id="GO:0000981">
    <property type="term" value="F:DNA-binding transcription factor activity, RNA polymerase II-specific"/>
    <property type="evidence" value="ECO:0007669"/>
    <property type="project" value="TreeGrafter"/>
</dbReference>
<evidence type="ECO:0000256" key="6">
    <source>
        <dbReference type="ARBA" id="ARBA00023125"/>
    </source>
</evidence>
<evidence type="ECO:0000256" key="2">
    <source>
        <dbReference type="ARBA" id="ARBA00022473"/>
    </source>
</evidence>
<evidence type="ECO:0000256" key="3">
    <source>
        <dbReference type="ARBA" id="ARBA00022553"/>
    </source>
</evidence>
<feature type="compositionally biased region" description="Polar residues" evidence="10">
    <location>
        <begin position="135"/>
        <end position="144"/>
    </location>
</feature>
<accession>A0A7I8VM85</accession>
<dbReference type="SMART" id="SM00432">
    <property type="entry name" value="MADS"/>
    <property type="match status" value="1"/>
</dbReference>
<sequence length="335" mass="37621">MTSISYRLNGIYRLLSCFFPYRFQLRNMGRKKIQITRIGDERNRQVTFTKRKFGLMKKAYELSVLCDCEIALIIFNSANKLFQYASTDMDKVLLKYTEYNEPHESRTNKDIIDVLNKKENKGCDSPDSVDGSGGYSLNSRSDSDYTKINQEFQSMLERNRMQQQQPQQYQLPVHTQNQQHFSSPSPNLLHPTQSATLVPPTGMSSRPSSAGSACAITDLSMNGYQTSTSPHPGQPPSPHHLKKSPKQQPPNQPQQRAPSGNSLRVHIPQSSEVRHIFSLLQRNRLINIEIIKQNRTSISAAQTLSTPIVSLATPSVPASNYPQSAISSAFPSGSF</sequence>
<keyword evidence="2" id="KW-0217">Developmental protein</keyword>
<keyword evidence="7" id="KW-0010">Activator</keyword>
<evidence type="ECO:0000256" key="5">
    <source>
        <dbReference type="ARBA" id="ARBA00023015"/>
    </source>
</evidence>
<dbReference type="PROSITE" id="PS50066">
    <property type="entry name" value="MADS_BOX_2"/>
    <property type="match status" value="1"/>
</dbReference>